<evidence type="ECO:0000256" key="1">
    <source>
        <dbReference type="ARBA" id="ARBA00001957"/>
    </source>
</evidence>
<dbReference type="InterPro" id="IPR036736">
    <property type="entry name" value="ACP-like_sf"/>
</dbReference>
<organism evidence="5 6">
    <name type="scientific">Streptomyces cyaneogriseus subsp. noncyanogenus</name>
    <dbReference type="NCBI Taxonomy" id="477245"/>
    <lineage>
        <taxon>Bacteria</taxon>
        <taxon>Bacillati</taxon>
        <taxon>Actinomycetota</taxon>
        <taxon>Actinomycetes</taxon>
        <taxon>Kitasatosporales</taxon>
        <taxon>Streptomycetaceae</taxon>
        <taxon>Streptomyces</taxon>
    </lineage>
</organism>
<dbReference type="CDD" id="cd12117">
    <property type="entry name" value="A_NRPS_Srf_like"/>
    <property type="match status" value="1"/>
</dbReference>
<dbReference type="Pfam" id="PF00550">
    <property type="entry name" value="PP-binding"/>
    <property type="match status" value="2"/>
</dbReference>
<dbReference type="HOGENOM" id="CLU_000022_2_2_11"/>
<dbReference type="PATRIC" id="fig|477245.3.peg.6317"/>
<dbReference type="SUPFAM" id="SSF53335">
    <property type="entry name" value="S-adenosyl-L-methionine-dependent methyltransferases"/>
    <property type="match status" value="1"/>
</dbReference>
<dbReference type="FunFam" id="3.30.300.30:FF:000010">
    <property type="entry name" value="Enterobactin synthetase component F"/>
    <property type="match status" value="1"/>
</dbReference>
<dbReference type="InterPro" id="IPR045851">
    <property type="entry name" value="AMP-bd_C_sf"/>
</dbReference>
<evidence type="ECO:0000256" key="2">
    <source>
        <dbReference type="ARBA" id="ARBA00022450"/>
    </source>
</evidence>
<dbReference type="InterPro" id="IPR023213">
    <property type="entry name" value="CAT-like_dom_sf"/>
</dbReference>
<dbReference type="GO" id="GO:0031177">
    <property type="term" value="F:phosphopantetheine binding"/>
    <property type="evidence" value="ECO:0007669"/>
    <property type="project" value="InterPro"/>
</dbReference>
<dbReference type="GO" id="GO:0017000">
    <property type="term" value="P:antibiotic biosynthetic process"/>
    <property type="evidence" value="ECO:0007669"/>
    <property type="project" value="UniProtKB-ARBA"/>
</dbReference>
<dbReference type="PROSITE" id="PS00012">
    <property type="entry name" value="PHOSPHOPANTETHEINE"/>
    <property type="match status" value="2"/>
</dbReference>
<protein>
    <submittedName>
        <fullName evidence="5">Thioester reductase</fullName>
    </submittedName>
</protein>
<keyword evidence="6" id="KW-1185">Reference proteome</keyword>
<dbReference type="InterPro" id="IPR041698">
    <property type="entry name" value="Methyltransf_25"/>
</dbReference>
<dbReference type="KEGG" id="scw:TU94_29685"/>
<dbReference type="SUPFAM" id="SSF52777">
    <property type="entry name" value="CoA-dependent acyltransferases"/>
    <property type="match status" value="4"/>
</dbReference>
<dbReference type="PANTHER" id="PTHR45527:SF1">
    <property type="entry name" value="FATTY ACID SYNTHASE"/>
    <property type="match status" value="1"/>
</dbReference>
<dbReference type="Gene3D" id="3.40.50.150">
    <property type="entry name" value="Vaccinia Virus protein VP39"/>
    <property type="match status" value="1"/>
</dbReference>
<dbReference type="GO" id="GO:0044550">
    <property type="term" value="P:secondary metabolite biosynthetic process"/>
    <property type="evidence" value="ECO:0007669"/>
    <property type="project" value="UniProtKB-ARBA"/>
</dbReference>
<gene>
    <name evidence="5" type="ORF">TU94_29685</name>
</gene>
<dbReference type="Gene3D" id="3.30.559.10">
    <property type="entry name" value="Chloramphenicol acetyltransferase-like domain"/>
    <property type="match status" value="2"/>
</dbReference>
<dbReference type="InterPro" id="IPR009081">
    <property type="entry name" value="PP-bd_ACP"/>
</dbReference>
<dbReference type="InterPro" id="IPR042099">
    <property type="entry name" value="ANL_N_sf"/>
</dbReference>
<proteinExistence type="predicted"/>
<dbReference type="Pfam" id="PF00501">
    <property type="entry name" value="AMP-binding"/>
    <property type="match status" value="2"/>
</dbReference>
<sequence>MVFGGEALDVASLKPWMDRPVNRETALVNMYGITETTVHVTYRPLSPADAERPVSPIGARIPDLRTYVLDRYGRPAPIGAAGELYVGGAGVARGYVNRPELTARRFVDDPFCGEPGARMYRTGDLARWRADGSLEYLGRNDDQVKIRGFRIEPGEIEARLGEHPAVASCAVLAREDQPGEKQLVAYVVPDGRAPGTGTDGGPAQLREDLLRHLRRTLPAYMVPRALVTLDRLPLTGNGKLDRKALPAPGIDAYAARGYTAPGTPTERVLAAVWAGLTGLDEARIGTGDNFFELGGHSLLIATLIARLAEHGLHATVRDVFASPTLADLAARIDGGAPAAAGHEVPANLIPPGCARITPAMLPLAGLTQAEIDSVTAQVPGGAPNVQDVYPLVPSQEGILFHHLMDPGRDPYVIPLLFAVPDQRVCDDFVAALQALVDRHDAMRTAVVTEGLSQAVQVVLREVRLDVERRTLDPGEDAERQARAWLDEPGSMRLDQAPLVRLAIAADPHSERRFLLFRVHHLIEDATSLRLIFDELATHMAGRSERLAPPPAYRDFVGHTLHQLASNDAEAYFRAELADVTEPTTPFHLADVHGDGSRVHDVHRPLPAGLTRELREQAQRRRLSPATLFHAAWALVAAATSGRDDVVFGTVLSRRLQGVTGVERMLGNFINTLPLRVRLRDRSVKDLVSEVDAGLKGLIRHEQSALTLAQGCSGLDSEAALFSSLINYRYVEPRDGRDPAGLEDLGVTLLGWLDRTNYPVGVSVDDTGAALSLNAQVDTVLSPDAVLDQIETALSGLLAALAADDGAGTRALDIDVVPPAQRRRELTEWNDTARPAAHDRCLAELFEEQVRARPDATAVAYGDRRLTYAQTNARANRVAHYLREQGVGPDTLVGLCAERSPDLVIGLLGILKAGGAYVPIDPAYPRERIRAVRDGSGVRIVLGQSRLSEALLDGTGDGVPPLVVHLDTGERAADGTGPATQVLAGRPEDDLPPAETGLRPDHLAYAIFTSGSTGRPKGVLVEQRGVVRLVTNPDFFAADETDVVLHHSSIAFDAGSQEVLTPLLNGGLLVLHDGDAKDPARLLDTVERTGVTTMLLSAAFLPAFADAAAGRALSLRCLAVVGDTFSARDVRRLYAAHPGLTVVNGYGPTENSIASTYHVIPADIAEDTAVPIGRPVPRSTAYVLDRNLRPLPWGAVGELCVGGAGVARGYLDDPELTAERFVRDPFSEEPGARLYRTGDLARRLPDGTLEFRGRVDDQVKVRGYRVEPGEIETVLHAHPAVHSAVVTTRSLGGTQQLVAHVRPAAQWLDGVARQENRDRLRQWQDLFEDRYCTDGPDARDTGGAPAPAADDLDLAGWSSSYTGESIPADEMLEWIDGTVRRIHALRPRRLLEVGCGTGLLLFRYADACEAVHAVDLSASALTGVRRGVERRGWTHVTLAQGDARTFTVPEGTEKFDTVVVNSVVQYFPNRLYLEEVVERLLPFVAEGGRILFGDVRNLDLFSAHVCAVERSRLSAPAPAAALERQVRRRRRQETELLVSPTYFARLPERLSGIGAVDIAVKRGTGDNEMLGYRYDVVLTKGPAAPEAELPWLDAATADELRALLAEGRYRRFGVTGLTNPQIADDVRVSQGLAHWPAQRQVAPLTGGRRLSPEASQRVAELEAALRYAEELGYHVAVTWSQDRLDGLDLRFAQGEPPRALARAPYRASRMTNVPQIADTGRALTRTLKEYLSGRVPEYLVPHVFVALEELPLTPNGKVDKRALPAPEETDVHRESYLAPRNDLEHTLCRLAGDVLELERVGLQDTFLDLGGHSLLATRLTMRVKQETGLELSLQTLLSGATLGELARELESAAPAPASGAVPLLPGTDPGTEAPLALQQSELWFLAPAGHPGPSYDNVQVAHRIIGRLDRDAYARAYGVLVERHAILRTGYVRHPDATVTQRVHDAAGFTVAFEKAAGERAVTEWLRAERARPFRPEDRYMLRVHLLTLSEYEHIAVVTRPWGIFDGTSAGVLMAELDALYRALSEGSEPSLPAPSLQYADFARWQHRAVDDAARERQRAYWRSRLAGLPACVSLDTDYRRPAVKSYRGSSVGLRVPLEVLDLLRGFGRERGGTLYMTLLSAFAALLGAYTRDRDLAIGSPVTNRPRPELESLVGYFVNLLVMRLETADDQRFDDLLAQTARVTAAAHEHKDVPFADIVAELVPEPDPAHSPLFQIMFNLVPAAGPAAPDGGLGSGLASVPVPVDTEVAKFDLHLALRETPTGLEGRLEYSTDLFARTTAEAMAAAYERLLLKIVTLPGASLEQLRRAAVDGAPGRTD</sequence>
<dbReference type="GO" id="GO:0005737">
    <property type="term" value="C:cytoplasm"/>
    <property type="evidence" value="ECO:0007669"/>
    <property type="project" value="TreeGrafter"/>
</dbReference>
<dbReference type="NCBIfam" id="TIGR01733">
    <property type="entry name" value="AA-adenyl-dom"/>
    <property type="match status" value="1"/>
</dbReference>
<dbReference type="FunFam" id="2.30.38.10:FF:000001">
    <property type="entry name" value="Non-ribosomal peptide synthetase PvdI"/>
    <property type="match status" value="2"/>
</dbReference>
<accession>A0A0C5GN15</accession>
<dbReference type="SMART" id="SM00823">
    <property type="entry name" value="PKS_PP"/>
    <property type="match status" value="2"/>
</dbReference>
<dbReference type="InterPro" id="IPR001242">
    <property type="entry name" value="Condensation_dom"/>
</dbReference>
<reference evidence="5 6" key="1">
    <citation type="submission" date="2015-02" db="EMBL/GenBank/DDBJ databases">
        <title>Genome sequence of thermotolerant Streptomyces cyaneogriseus subsp. Noncyanogenus NMWT1, the producer of nematocidal antibiotics nemadectin.</title>
        <authorList>
            <person name="Wang H."/>
            <person name="Li C."/>
            <person name="Xiang W."/>
            <person name="Wang X."/>
        </authorList>
    </citation>
    <scope>NUCLEOTIDE SEQUENCE [LARGE SCALE GENOMIC DNA]</scope>
    <source>
        <strain evidence="5 6">NMWT 1</strain>
    </source>
</reference>
<dbReference type="GO" id="GO:0043041">
    <property type="term" value="P:amino acid activation for nonribosomal peptide biosynthetic process"/>
    <property type="evidence" value="ECO:0007669"/>
    <property type="project" value="TreeGrafter"/>
</dbReference>
<feature type="domain" description="Carrier" evidence="4">
    <location>
        <begin position="260"/>
        <end position="336"/>
    </location>
</feature>
<dbReference type="Gene3D" id="3.40.50.980">
    <property type="match status" value="2"/>
</dbReference>
<dbReference type="Gene3D" id="3.30.300.30">
    <property type="match status" value="3"/>
</dbReference>
<dbReference type="PROSITE" id="PS50075">
    <property type="entry name" value="CARRIER"/>
    <property type="match status" value="2"/>
</dbReference>
<dbReference type="InterPro" id="IPR025110">
    <property type="entry name" value="AMP-bd_C"/>
</dbReference>
<dbReference type="InterPro" id="IPR020806">
    <property type="entry name" value="PKS_PP-bd"/>
</dbReference>
<keyword evidence="2" id="KW-0596">Phosphopantetheine</keyword>
<dbReference type="CDD" id="cd19531">
    <property type="entry name" value="LCL_NRPS-like"/>
    <property type="match status" value="1"/>
</dbReference>
<dbReference type="GO" id="GO:0008610">
    <property type="term" value="P:lipid biosynthetic process"/>
    <property type="evidence" value="ECO:0007669"/>
    <property type="project" value="UniProtKB-ARBA"/>
</dbReference>
<dbReference type="CDD" id="cd19544">
    <property type="entry name" value="E-C_NRPS"/>
    <property type="match status" value="1"/>
</dbReference>
<dbReference type="Pfam" id="PF13193">
    <property type="entry name" value="AMP-binding_C"/>
    <property type="match status" value="1"/>
</dbReference>
<dbReference type="Gene3D" id="3.40.50.12780">
    <property type="entry name" value="N-terminal domain of ligase-like"/>
    <property type="match status" value="1"/>
</dbReference>
<dbReference type="Pfam" id="PF00668">
    <property type="entry name" value="Condensation"/>
    <property type="match status" value="2"/>
</dbReference>
<dbReference type="Gene3D" id="1.10.1200.10">
    <property type="entry name" value="ACP-like"/>
    <property type="match status" value="2"/>
</dbReference>
<dbReference type="STRING" id="477245.TU94_29685"/>
<keyword evidence="3" id="KW-0597">Phosphoprotein</keyword>
<dbReference type="InterPro" id="IPR029063">
    <property type="entry name" value="SAM-dependent_MTases_sf"/>
</dbReference>
<evidence type="ECO:0000256" key="3">
    <source>
        <dbReference type="ARBA" id="ARBA00022553"/>
    </source>
</evidence>
<dbReference type="GO" id="GO:0008168">
    <property type="term" value="F:methyltransferase activity"/>
    <property type="evidence" value="ECO:0007669"/>
    <property type="project" value="UniProtKB-ARBA"/>
</dbReference>
<dbReference type="PANTHER" id="PTHR45527">
    <property type="entry name" value="NONRIBOSOMAL PEPTIDE SYNTHETASE"/>
    <property type="match status" value="1"/>
</dbReference>
<dbReference type="Pfam" id="PF13649">
    <property type="entry name" value="Methyltransf_25"/>
    <property type="match status" value="1"/>
</dbReference>
<dbReference type="CDD" id="cd02440">
    <property type="entry name" value="AdoMet_MTases"/>
    <property type="match status" value="1"/>
</dbReference>
<dbReference type="InterPro" id="IPR000873">
    <property type="entry name" value="AMP-dep_synth/lig_dom"/>
</dbReference>
<dbReference type="Proteomes" id="UP000032234">
    <property type="component" value="Chromosome"/>
</dbReference>
<dbReference type="Gene3D" id="3.30.559.30">
    <property type="entry name" value="Nonribosomal peptide synthetase, condensation domain"/>
    <property type="match status" value="2"/>
</dbReference>
<dbReference type="EMBL" id="CP010849">
    <property type="protein sequence ID" value="AJP05951.1"/>
    <property type="molecule type" value="Genomic_DNA"/>
</dbReference>
<comment type="cofactor">
    <cofactor evidence="1">
        <name>pantetheine 4'-phosphate</name>
        <dbReference type="ChEBI" id="CHEBI:47942"/>
    </cofactor>
</comment>
<evidence type="ECO:0000313" key="6">
    <source>
        <dbReference type="Proteomes" id="UP000032234"/>
    </source>
</evidence>
<evidence type="ECO:0000313" key="5">
    <source>
        <dbReference type="EMBL" id="AJP05951.1"/>
    </source>
</evidence>
<dbReference type="Gene3D" id="2.30.38.10">
    <property type="entry name" value="Luciferase, Domain 3"/>
    <property type="match status" value="1"/>
</dbReference>
<dbReference type="SUPFAM" id="SSF56801">
    <property type="entry name" value="Acetyl-CoA synthetase-like"/>
    <property type="match status" value="2"/>
</dbReference>
<dbReference type="FunFam" id="3.40.50.980:FF:000001">
    <property type="entry name" value="Non-ribosomal peptide synthetase"/>
    <property type="match status" value="1"/>
</dbReference>
<dbReference type="InterPro" id="IPR010071">
    <property type="entry name" value="AA_adenyl_dom"/>
</dbReference>
<name>A0A0C5GN15_9ACTN</name>
<feature type="domain" description="Carrier" evidence="4">
    <location>
        <begin position="1777"/>
        <end position="1852"/>
    </location>
</feature>
<dbReference type="FunFam" id="3.40.50.12780:FF:000012">
    <property type="entry name" value="Non-ribosomal peptide synthetase"/>
    <property type="match status" value="1"/>
</dbReference>
<evidence type="ECO:0000259" key="4">
    <source>
        <dbReference type="PROSITE" id="PS50075"/>
    </source>
</evidence>
<dbReference type="SUPFAM" id="SSF47336">
    <property type="entry name" value="ACP-like"/>
    <property type="match status" value="2"/>
</dbReference>
<dbReference type="InterPro" id="IPR006162">
    <property type="entry name" value="Ppantetheine_attach_site"/>
</dbReference>